<protein>
    <recommendedName>
        <fullName evidence="4">RRM domain-containing protein</fullName>
    </recommendedName>
</protein>
<evidence type="ECO:0000256" key="1">
    <source>
        <dbReference type="ARBA" id="ARBA00022884"/>
    </source>
</evidence>
<dbReference type="GO" id="GO:0000398">
    <property type="term" value="P:mRNA splicing, via spliceosome"/>
    <property type="evidence" value="ECO:0007669"/>
    <property type="project" value="InterPro"/>
</dbReference>
<dbReference type="GO" id="GO:0003723">
    <property type="term" value="F:RNA binding"/>
    <property type="evidence" value="ECO:0007669"/>
    <property type="project" value="UniProtKB-UniRule"/>
</dbReference>
<comment type="caution">
    <text evidence="5">The sequence shown here is derived from an EMBL/GenBank/DDBJ whole genome shotgun (WGS) entry which is preliminary data.</text>
</comment>
<evidence type="ECO:0000256" key="2">
    <source>
        <dbReference type="PROSITE-ProRule" id="PRU00176"/>
    </source>
</evidence>
<dbReference type="Gene3D" id="3.30.70.330">
    <property type="match status" value="1"/>
</dbReference>
<dbReference type="SUPFAM" id="SSF54928">
    <property type="entry name" value="RNA-binding domain, RBD"/>
    <property type="match status" value="1"/>
</dbReference>
<feature type="compositionally biased region" description="Basic and acidic residues" evidence="3">
    <location>
        <begin position="284"/>
        <end position="309"/>
    </location>
</feature>
<feature type="region of interest" description="Disordered" evidence="3">
    <location>
        <begin position="142"/>
        <end position="373"/>
    </location>
</feature>
<dbReference type="EMBL" id="SRRM01000002">
    <property type="protein sequence ID" value="TKY90251.1"/>
    <property type="molecule type" value="Genomic_DNA"/>
</dbReference>
<keyword evidence="1 2" id="KW-0694">RNA-binding</keyword>
<feature type="compositionally biased region" description="Basic and acidic residues" evidence="3">
    <location>
        <begin position="195"/>
        <end position="235"/>
    </location>
</feature>
<sequence>MNVVREISRINQTELDIAIKNPSASWHQQYSDSAYIFIGGLPYDLTEGDVITIFSQYGEVVDVNLPRANNPNSSDKGDGAASSSQQQQQQQSKPVGKGKHRGFGFLMYEDQRSTVLAVDNLNGAQVLGRTLRVDHVASYKQPKVTDEEGHRVDADVKSFNAAPTEMGLGGRDAADDDDENDADLEDPMSSYFQQRKREDKGRSKHTDHLDEHEREEKRRRKEERARIRAEREERRKHSKGEITSSSDRHRRSTSHRDDDRDHDQDRKRHRSHRHRHERDDEDQDKGVNRYEQMKKSRSVLDTDRSDRYTSSRPRSRSHTPPPALSSRHGSELDSRGDDGRRDVDERSRRDSYALSSSHHRSNYARRRSRSPAL</sequence>
<dbReference type="GO" id="GO:0071013">
    <property type="term" value="C:catalytic step 2 spliceosome"/>
    <property type="evidence" value="ECO:0007669"/>
    <property type="project" value="TreeGrafter"/>
</dbReference>
<dbReference type="InterPro" id="IPR051847">
    <property type="entry name" value="RNA_proc/Spliceosome_comp"/>
</dbReference>
<evidence type="ECO:0000256" key="3">
    <source>
        <dbReference type="SAM" id="MobiDB-lite"/>
    </source>
</evidence>
<dbReference type="Proteomes" id="UP000306050">
    <property type="component" value="Chromosome SGRAM_1"/>
</dbReference>
<proteinExistence type="predicted"/>
<name>A0A4U7KZC8_9BASI</name>
<feature type="compositionally biased region" description="Basic and acidic residues" evidence="3">
    <location>
        <begin position="254"/>
        <end position="266"/>
    </location>
</feature>
<dbReference type="OrthoDB" id="2573941at2759"/>
<reference evidence="5 6" key="1">
    <citation type="submission" date="2019-05" db="EMBL/GenBank/DDBJ databases">
        <title>Sporisorium graminicola CBS 10092 draft sequencing and annotation.</title>
        <authorList>
            <person name="Solano-Gonzalez S."/>
            <person name="Caddick M.X."/>
            <person name="Darby A."/>
        </authorList>
    </citation>
    <scope>NUCLEOTIDE SEQUENCE [LARGE SCALE GENOMIC DNA]</scope>
    <source>
        <strain evidence="5 6">CBS 10092</strain>
    </source>
</reference>
<dbReference type="RefSeq" id="XP_029742236.1">
    <property type="nucleotide sequence ID" value="XM_029880850.1"/>
</dbReference>
<feature type="compositionally biased region" description="Basic residues" evidence="3">
    <location>
        <begin position="267"/>
        <end position="276"/>
    </location>
</feature>
<gene>
    <name evidence="5" type="ORF">EX895_000249</name>
</gene>
<feature type="compositionally biased region" description="Basic and acidic residues" evidence="3">
    <location>
        <begin position="142"/>
        <end position="156"/>
    </location>
</feature>
<evidence type="ECO:0000259" key="4">
    <source>
        <dbReference type="PROSITE" id="PS50102"/>
    </source>
</evidence>
<dbReference type="GO" id="GO:0005686">
    <property type="term" value="C:U2 snRNP"/>
    <property type="evidence" value="ECO:0007669"/>
    <property type="project" value="TreeGrafter"/>
</dbReference>
<feature type="compositionally biased region" description="Basic and acidic residues" evidence="3">
    <location>
        <begin position="328"/>
        <end position="351"/>
    </location>
</feature>
<dbReference type="InterPro" id="IPR012677">
    <property type="entry name" value="Nucleotide-bd_a/b_plait_sf"/>
</dbReference>
<dbReference type="Pfam" id="PF16367">
    <property type="entry name" value="RRM_7"/>
    <property type="match status" value="1"/>
</dbReference>
<dbReference type="SMART" id="SM00360">
    <property type="entry name" value="RRM"/>
    <property type="match status" value="1"/>
</dbReference>
<feature type="compositionally biased region" description="Basic residues" evidence="3">
    <location>
        <begin position="357"/>
        <end position="373"/>
    </location>
</feature>
<dbReference type="InterPro" id="IPR000504">
    <property type="entry name" value="RRM_dom"/>
</dbReference>
<dbReference type="PANTHER" id="PTHR45880:SF1">
    <property type="entry name" value="RNA-BINDING MOTIF PROTEIN, X-LINKED 2"/>
    <property type="match status" value="1"/>
</dbReference>
<dbReference type="AlphaFoldDB" id="A0A4U7KZC8"/>
<dbReference type="InterPro" id="IPR035979">
    <property type="entry name" value="RBD_domain_sf"/>
</dbReference>
<evidence type="ECO:0000313" key="6">
    <source>
        <dbReference type="Proteomes" id="UP000306050"/>
    </source>
</evidence>
<organism evidence="5 6">
    <name type="scientific">Sporisorium graminicola</name>
    <dbReference type="NCBI Taxonomy" id="280036"/>
    <lineage>
        <taxon>Eukaryota</taxon>
        <taxon>Fungi</taxon>
        <taxon>Dikarya</taxon>
        <taxon>Basidiomycota</taxon>
        <taxon>Ustilaginomycotina</taxon>
        <taxon>Ustilaginomycetes</taxon>
        <taxon>Ustilaginales</taxon>
        <taxon>Ustilaginaceae</taxon>
        <taxon>Sporisorium</taxon>
    </lineage>
</organism>
<dbReference type="GO" id="GO:0071011">
    <property type="term" value="C:precatalytic spliceosome"/>
    <property type="evidence" value="ECO:0007669"/>
    <property type="project" value="TreeGrafter"/>
</dbReference>
<dbReference type="FunFam" id="3.30.70.330:FF:000609">
    <property type="entry name" value="U2 snRNP component IST3"/>
    <property type="match status" value="1"/>
</dbReference>
<dbReference type="KEGG" id="sgra:EX895_000249"/>
<dbReference type="InterPro" id="IPR045844">
    <property type="entry name" value="RRM_Ist3-like"/>
</dbReference>
<dbReference type="GeneID" id="40723144"/>
<feature type="domain" description="RRM" evidence="4">
    <location>
        <begin position="34"/>
        <end position="138"/>
    </location>
</feature>
<dbReference type="PANTHER" id="PTHR45880">
    <property type="entry name" value="RNA-BINDING MOTIF PROTEIN, X-LINKED 2"/>
    <property type="match status" value="1"/>
</dbReference>
<dbReference type="CDD" id="cd12411">
    <property type="entry name" value="RRM_ist3_like"/>
    <property type="match status" value="1"/>
</dbReference>
<feature type="compositionally biased region" description="Acidic residues" evidence="3">
    <location>
        <begin position="174"/>
        <end position="186"/>
    </location>
</feature>
<feature type="region of interest" description="Disordered" evidence="3">
    <location>
        <begin position="65"/>
        <end position="101"/>
    </location>
</feature>
<keyword evidence="6" id="KW-1185">Reference proteome</keyword>
<dbReference type="PROSITE" id="PS50102">
    <property type="entry name" value="RRM"/>
    <property type="match status" value="1"/>
</dbReference>
<feature type="compositionally biased region" description="Low complexity" evidence="3">
    <location>
        <begin position="79"/>
        <end position="92"/>
    </location>
</feature>
<evidence type="ECO:0000313" key="5">
    <source>
        <dbReference type="EMBL" id="TKY90251.1"/>
    </source>
</evidence>
<accession>A0A4U7KZC8</accession>